<evidence type="ECO:0000313" key="1">
    <source>
        <dbReference type="EMBL" id="GAA0343424.1"/>
    </source>
</evidence>
<keyword evidence="2" id="KW-1185">Reference proteome</keyword>
<dbReference type="EMBL" id="BAAADJ010000062">
    <property type="protein sequence ID" value="GAA0343424.1"/>
    <property type="molecule type" value="Genomic_DNA"/>
</dbReference>
<comment type="caution">
    <text evidence="1">The sequence shown here is derived from an EMBL/GenBank/DDBJ whole genome shotgun (WGS) entry which is preliminary data.</text>
</comment>
<accession>A0ABN0WPF9</accession>
<gene>
    <name evidence="1" type="ORF">GCM10008967_37340</name>
</gene>
<reference evidence="1 2" key="1">
    <citation type="journal article" date="2019" name="Int. J. Syst. Evol. Microbiol.">
        <title>The Global Catalogue of Microorganisms (GCM) 10K type strain sequencing project: providing services to taxonomists for standard genome sequencing and annotation.</title>
        <authorList>
            <consortium name="The Broad Institute Genomics Platform"/>
            <consortium name="The Broad Institute Genome Sequencing Center for Infectious Disease"/>
            <person name="Wu L."/>
            <person name="Ma J."/>
        </authorList>
    </citation>
    <scope>NUCLEOTIDE SEQUENCE [LARGE SCALE GENOMIC DNA]</scope>
    <source>
        <strain evidence="1 2">JCM 9731</strain>
    </source>
</reference>
<name>A0ABN0WPF9_9BACI</name>
<evidence type="ECO:0000313" key="2">
    <source>
        <dbReference type="Proteomes" id="UP001500782"/>
    </source>
</evidence>
<evidence type="ECO:0008006" key="3">
    <source>
        <dbReference type="Google" id="ProtNLM"/>
    </source>
</evidence>
<proteinExistence type="predicted"/>
<sequence length="267" mass="28576">MKKLVLLFILCTGIFTGCSGEEKVETVEQTKKLDLELELIDTLLVESASPNITIIGDAKVSSIIVEASIVMSKKDQDNYVLSLEKEDAKAVLKAAFKSSNDEVNQSMDVRVMVPPELNLHVNDQSGKLEIINIIEQVSINDESGDIILENINGRLEIRDGSGSVIIKNSQDIAVIEDLTGDIDIIESAGNTRITDGSGDLNIIDFEGDLDILDGNGDLTVTNVIGSVTVDDGSGDISISNIARDVKIVNAGSGELTTAAIKGEFIQE</sequence>
<dbReference type="PROSITE" id="PS51257">
    <property type="entry name" value="PROKAR_LIPOPROTEIN"/>
    <property type="match status" value="1"/>
</dbReference>
<organism evidence="1 2">
    <name type="scientific">Bacillus carboniphilus</name>
    <dbReference type="NCBI Taxonomy" id="86663"/>
    <lineage>
        <taxon>Bacteria</taxon>
        <taxon>Bacillati</taxon>
        <taxon>Bacillota</taxon>
        <taxon>Bacilli</taxon>
        <taxon>Bacillales</taxon>
        <taxon>Bacillaceae</taxon>
        <taxon>Bacillus</taxon>
    </lineage>
</organism>
<dbReference type="Proteomes" id="UP001500782">
    <property type="component" value="Unassembled WGS sequence"/>
</dbReference>
<protein>
    <recommendedName>
        <fullName evidence="3">Adhesin domain-containing protein</fullName>
    </recommendedName>
</protein>